<reference evidence="2" key="1">
    <citation type="journal article" date="2020" name="Stud. Mycol.">
        <title>101 Dothideomycetes genomes: a test case for predicting lifestyles and emergence of pathogens.</title>
        <authorList>
            <person name="Haridas S."/>
            <person name="Albert R."/>
            <person name="Binder M."/>
            <person name="Bloem J."/>
            <person name="Labutti K."/>
            <person name="Salamov A."/>
            <person name="Andreopoulos B."/>
            <person name="Baker S."/>
            <person name="Barry K."/>
            <person name="Bills G."/>
            <person name="Bluhm B."/>
            <person name="Cannon C."/>
            <person name="Castanera R."/>
            <person name="Culley D."/>
            <person name="Daum C."/>
            <person name="Ezra D."/>
            <person name="Gonzalez J."/>
            <person name="Henrissat B."/>
            <person name="Kuo A."/>
            <person name="Liang C."/>
            <person name="Lipzen A."/>
            <person name="Lutzoni F."/>
            <person name="Magnuson J."/>
            <person name="Mondo S."/>
            <person name="Nolan M."/>
            <person name="Ohm R."/>
            <person name="Pangilinan J."/>
            <person name="Park H.-J."/>
            <person name="Ramirez L."/>
            <person name="Alfaro M."/>
            <person name="Sun H."/>
            <person name="Tritt A."/>
            <person name="Yoshinaga Y."/>
            <person name="Zwiers L.-H."/>
            <person name="Turgeon B."/>
            <person name="Goodwin S."/>
            <person name="Spatafora J."/>
            <person name="Crous P."/>
            <person name="Grigoriev I."/>
        </authorList>
    </citation>
    <scope>NUCLEOTIDE SEQUENCE</scope>
    <source>
        <strain evidence="2">CBS 122368</strain>
    </source>
</reference>
<evidence type="ECO:0000313" key="2">
    <source>
        <dbReference type="EMBL" id="KAF2243010.1"/>
    </source>
</evidence>
<sequence>MKGRVLRAGATAAPPLIGRLPPASGFGGSSRTPPPRSSQRWIHPWIHLTQGSPCWVASAVTRLFLRWPPSREDEAVSHAADEIAQGRTLAAHPAALCLLDFAALLRSPPKRRPAGYFLRAIERRPEISFSVRGPIQGARLSATPQGTAGLATRRLLWAPALLIWRSSRSTVWAPLAVLDGLFCALPPHHRSASPTPPRLSHPLDNSRPGTLTAISPAVCTSTAVAVPFTSVLLTTIRPRPAPGSRSFARPPSLAPPFLCS</sequence>
<dbReference type="GeneID" id="54587846"/>
<evidence type="ECO:0000313" key="3">
    <source>
        <dbReference type="Proteomes" id="UP000800094"/>
    </source>
</evidence>
<dbReference type="Proteomes" id="UP000800094">
    <property type="component" value="Unassembled WGS sequence"/>
</dbReference>
<dbReference type="AlphaFoldDB" id="A0A6A6I0B5"/>
<keyword evidence="3" id="KW-1185">Reference proteome</keyword>
<dbReference type="RefSeq" id="XP_033678014.1">
    <property type="nucleotide sequence ID" value="XM_033834516.1"/>
</dbReference>
<proteinExistence type="predicted"/>
<gene>
    <name evidence="2" type="ORF">BU26DRAFT_581991</name>
</gene>
<dbReference type="EMBL" id="ML987206">
    <property type="protein sequence ID" value="KAF2243010.1"/>
    <property type="molecule type" value="Genomic_DNA"/>
</dbReference>
<protein>
    <submittedName>
        <fullName evidence="2">Uncharacterized protein</fullName>
    </submittedName>
</protein>
<feature type="region of interest" description="Disordered" evidence="1">
    <location>
        <begin position="16"/>
        <end position="38"/>
    </location>
</feature>
<name>A0A6A6I0B5_9PLEO</name>
<organism evidence="2 3">
    <name type="scientific">Trematosphaeria pertusa</name>
    <dbReference type="NCBI Taxonomy" id="390896"/>
    <lineage>
        <taxon>Eukaryota</taxon>
        <taxon>Fungi</taxon>
        <taxon>Dikarya</taxon>
        <taxon>Ascomycota</taxon>
        <taxon>Pezizomycotina</taxon>
        <taxon>Dothideomycetes</taxon>
        <taxon>Pleosporomycetidae</taxon>
        <taxon>Pleosporales</taxon>
        <taxon>Massarineae</taxon>
        <taxon>Trematosphaeriaceae</taxon>
        <taxon>Trematosphaeria</taxon>
    </lineage>
</organism>
<evidence type="ECO:0000256" key="1">
    <source>
        <dbReference type="SAM" id="MobiDB-lite"/>
    </source>
</evidence>
<accession>A0A6A6I0B5</accession>